<dbReference type="InterPro" id="IPR036770">
    <property type="entry name" value="Ankyrin_rpt-contain_sf"/>
</dbReference>
<dbReference type="EMBL" id="HE793032">
    <property type="protein sequence ID" value="CCG57640.1"/>
    <property type="molecule type" value="Genomic_DNA"/>
</dbReference>
<name>K0JMB2_BRAPL</name>
<keyword evidence="2" id="KW-0040">ANK repeat</keyword>
<gene>
    <name evidence="3" type="primary">arp27</name>
    <name evidence="3" type="ORF">WESB_2177</name>
</gene>
<proteinExistence type="predicted"/>
<sequence length="79" mass="8851">MYPMYSQTLDESLFLAVKYNNIEEVKSYLDKGANPNAQDEYGFTALMYATLIDIAKLLIEEGTDVNIKDNAGATINVYC</sequence>
<dbReference type="PANTHER" id="PTHR24171">
    <property type="entry name" value="ANKYRIN REPEAT DOMAIN-CONTAINING PROTEIN 39-RELATED"/>
    <property type="match status" value="1"/>
</dbReference>
<dbReference type="Proteomes" id="UP000003759">
    <property type="component" value="Chromosome"/>
</dbReference>
<dbReference type="InterPro" id="IPR002110">
    <property type="entry name" value="Ankyrin_rpt"/>
</dbReference>
<dbReference type="HOGENOM" id="CLU_2599134_0_0_12"/>
<evidence type="ECO:0000313" key="3">
    <source>
        <dbReference type="EMBL" id="CCG57640.1"/>
    </source>
</evidence>
<dbReference type="AlphaFoldDB" id="K0JMB2"/>
<dbReference type="Pfam" id="PF12796">
    <property type="entry name" value="Ank_2"/>
    <property type="match status" value="1"/>
</dbReference>
<dbReference type="Gene3D" id="1.25.40.20">
    <property type="entry name" value="Ankyrin repeat-containing domain"/>
    <property type="match status" value="1"/>
</dbReference>
<accession>K0JMB2</accession>
<reference evidence="3 4" key="1">
    <citation type="journal article" date="2012" name="BMC Genomics">
        <title>Comparative genomics of Brachyspira pilosicoli strains: genome rearrangements, reductions and correlation of genetic compliment with phenotypic diversity.</title>
        <authorList>
            <person name="Mappley L.J."/>
            <person name="Black M.L."/>
            <person name="Abuoun M."/>
            <person name="Darby A.C."/>
            <person name="Woodward M.J."/>
            <person name="Parkhill J."/>
            <person name="Turner A.K."/>
            <person name="Bellgard M.I."/>
            <person name="La T."/>
            <person name="Phillips N.D."/>
            <person name="La Ragione R.M."/>
            <person name="Hampson D.J."/>
        </authorList>
    </citation>
    <scope>NUCLEOTIDE SEQUENCE [LARGE SCALE GENOMIC DNA]</scope>
    <source>
        <strain evidence="3">WesB</strain>
    </source>
</reference>
<dbReference type="SUPFAM" id="SSF48403">
    <property type="entry name" value="Ankyrin repeat"/>
    <property type="match status" value="1"/>
</dbReference>
<organism evidence="3 4">
    <name type="scientific">Brachyspira pilosicoli WesB</name>
    <dbReference type="NCBI Taxonomy" id="1161918"/>
    <lineage>
        <taxon>Bacteria</taxon>
        <taxon>Pseudomonadati</taxon>
        <taxon>Spirochaetota</taxon>
        <taxon>Spirochaetia</taxon>
        <taxon>Brachyspirales</taxon>
        <taxon>Brachyspiraceae</taxon>
        <taxon>Brachyspira</taxon>
    </lineage>
</organism>
<evidence type="ECO:0000256" key="1">
    <source>
        <dbReference type="ARBA" id="ARBA00022737"/>
    </source>
</evidence>
<protein>
    <submittedName>
        <fullName evidence="3">Ankyrin repeat-containing protein</fullName>
    </submittedName>
</protein>
<evidence type="ECO:0000313" key="4">
    <source>
        <dbReference type="Proteomes" id="UP000003759"/>
    </source>
</evidence>
<evidence type="ECO:0000256" key="2">
    <source>
        <dbReference type="ARBA" id="ARBA00023043"/>
    </source>
</evidence>
<keyword evidence="1" id="KW-0677">Repeat</keyword>
<dbReference type="PATRIC" id="fig|1161918.5.peg.1692"/>
<dbReference type="KEGG" id="bpw:WESB_2177"/>
<dbReference type="SMART" id="SM00248">
    <property type="entry name" value="ANK"/>
    <property type="match status" value="2"/>
</dbReference>